<sequence length="117" mass="13781">MTRSRSRDEGPEIRGTSDLSGAGREEQAARTTSSTPYIRGARTSEDGNEELDPYRRDTYRTERHLPNQETPTEPRDTYRTKRHLPNQETPTEPRDTYRTERHLPTEEPLRTDYRTHH</sequence>
<dbReference type="EMBL" id="JANIIK010000048">
    <property type="protein sequence ID" value="KAJ3598974.1"/>
    <property type="molecule type" value="Genomic_DNA"/>
</dbReference>
<evidence type="ECO:0000256" key="1">
    <source>
        <dbReference type="SAM" id="MobiDB-lite"/>
    </source>
</evidence>
<name>A0A9Q0IHI9_9TELE</name>
<dbReference type="Proteomes" id="UP001148018">
    <property type="component" value="Unassembled WGS sequence"/>
</dbReference>
<gene>
    <name evidence="2" type="ORF">NHX12_032937</name>
</gene>
<feature type="compositionally biased region" description="Basic and acidic residues" evidence="1">
    <location>
        <begin position="1"/>
        <end position="12"/>
    </location>
</feature>
<feature type="region of interest" description="Disordered" evidence="1">
    <location>
        <begin position="1"/>
        <end position="117"/>
    </location>
</feature>
<comment type="caution">
    <text evidence="2">The sequence shown here is derived from an EMBL/GenBank/DDBJ whole genome shotgun (WGS) entry which is preliminary data.</text>
</comment>
<evidence type="ECO:0000313" key="3">
    <source>
        <dbReference type="Proteomes" id="UP001148018"/>
    </source>
</evidence>
<organism evidence="2 3">
    <name type="scientific">Muraenolepis orangiensis</name>
    <name type="common">Patagonian moray cod</name>
    <dbReference type="NCBI Taxonomy" id="630683"/>
    <lineage>
        <taxon>Eukaryota</taxon>
        <taxon>Metazoa</taxon>
        <taxon>Chordata</taxon>
        <taxon>Craniata</taxon>
        <taxon>Vertebrata</taxon>
        <taxon>Euteleostomi</taxon>
        <taxon>Actinopterygii</taxon>
        <taxon>Neopterygii</taxon>
        <taxon>Teleostei</taxon>
        <taxon>Neoteleostei</taxon>
        <taxon>Acanthomorphata</taxon>
        <taxon>Zeiogadaria</taxon>
        <taxon>Gadariae</taxon>
        <taxon>Gadiformes</taxon>
        <taxon>Muraenolepidoidei</taxon>
        <taxon>Muraenolepididae</taxon>
        <taxon>Muraenolepis</taxon>
    </lineage>
</organism>
<reference evidence="2" key="1">
    <citation type="submission" date="2022-07" db="EMBL/GenBank/DDBJ databases">
        <title>Chromosome-level genome of Muraenolepis orangiensis.</title>
        <authorList>
            <person name="Kim J."/>
        </authorList>
    </citation>
    <scope>NUCLEOTIDE SEQUENCE</scope>
    <source>
        <strain evidence="2">KU_S4_2022</strain>
        <tissue evidence="2">Muscle</tissue>
    </source>
</reference>
<protein>
    <submittedName>
        <fullName evidence="2">Uncharacterized protein</fullName>
    </submittedName>
</protein>
<dbReference type="AlphaFoldDB" id="A0A9Q0IHI9"/>
<proteinExistence type="predicted"/>
<feature type="compositionally biased region" description="Basic and acidic residues" evidence="1">
    <location>
        <begin position="52"/>
        <end position="79"/>
    </location>
</feature>
<keyword evidence="3" id="KW-1185">Reference proteome</keyword>
<evidence type="ECO:0000313" key="2">
    <source>
        <dbReference type="EMBL" id="KAJ3598974.1"/>
    </source>
</evidence>
<accession>A0A9Q0IHI9</accession>
<feature type="compositionally biased region" description="Basic and acidic residues" evidence="1">
    <location>
        <begin position="91"/>
        <end position="117"/>
    </location>
</feature>